<dbReference type="EMBL" id="PVNK01000071">
    <property type="protein sequence ID" value="PRQ03712.1"/>
    <property type="molecule type" value="Genomic_DNA"/>
</dbReference>
<sequence length="166" mass="17917">MPVSMFRLARRSCVLGLLAGFTSAVGLGCVFYVEDTQCGPNAYDYRGACYCEEGYDGDDPAGSGCAPVMSVRVTDDCDDGDDVGWKLFSDNRDWTWPSGTAVYVTPGLGYDGLETIICDIDEWVCFGAETDGGLVYGVGLDNSEPCDDCCYPCESRELDLGYLTCN</sequence>
<dbReference type="Proteomes" id="UP000237968">
    <property type="component" value="Unassembled WGS sequence"/>
</dbReference>
<protein>
    <recommendedName>
        <fullName evidence="4">Lipoprotein</fullName>
    </recommendedName>
</protein>
<organism evidence="2 3">
    <name type="scientific">Enhygromyxa salina</name>
    <dbReference type="NCBI Taxonomy" id="215803"/>
    <lineage>
        <taxon>Bacteria</taxon>
        <taxon>Pseudomonadati</taxon>
        <taxon>Myxococcota</taxon>
        <taxon>Polyangia</taxon>
        <taxon>Nannocystales</taxon>
        <taxon>Nannocystaceae</taxon>
        <taxon>Enhygromyxa</taxon>
    </lineage>
</organism>
<feature type="chain" id="PRO_5015448545" description="Lipoprotein" evidence="1">
    <location>
        <begin position="25"/>
        <end position="166"/>
    </location>
</feature>
<gene>
    <name evidence="2" type="ORF">ENSA5_13340</name>
</gene>
<dbReference type="PROSITE" id="PS51257">
    <property type="entry name" value="PROKAR_LIPOPROTEIN"/>
    <property type="match status" value="1"/>
</dbReference>
<proteinExistence type="predicted"/>
<feature type="signal peptide" evidence="1">
    <location>
        <begin position="1"/>
        <end position="24"/>
    </location>
</feature>
<reference evidence="2 3" key="1">
    <citation type="submission" date="2018-03" db="EMBL/GenBank/DDBJ databases">
        <title>Draft Genome Sequences of the Obligatory Marine Myxobacteria Enhygromyxa salina SWB005.</title>
        <authorList>
            <person name="Poehlein A."/>
            <person name="Moghaddam J.A."/>
            <person name="Harms H."/>
            <person name="Alanjari M."/>
            <person name="Koenig G.M."/>
            <person name="Daniel R."/>
            <person name="Schaeberle T.F."/>
        </authorList>
    </citation>
    <scope>NUCLEOTIDE SEQUENCE [LARGE SCALE GENOMIC DNA]</scope>
    <source>
        <strain evidence="2 3">SWB005</strain>
    </source>
</reference>
<comment type="caution">
    <text evidence="2">The sequence shown here is derived from an EMBL/GenBank/DDBJ whole genome shotgun (WGS) entry which is preliminary data.</text>
</comment>
<evidence type="ECO:0008006" key="4">
    <source>
        <dbReference type="Google" id="ProtNLM"/>
    </source>
</evidence>
<evidence type="ECO:0000313" key="3">
    <source>
        <dbReference type="Proteomes" id="UP000237968"/>
    </source>
</evidence>
<evidence type="ECO:0000256" key="1">
    <source>
        <dbReference type="SAM" id="SignalP"/>
    </source>
</evidence>
<keyword evidence="3" id="KW-1185">Reference proteome</keyword>
<keyword evidence="1" id="KW-0732">Signal</keyword>
<evidence type="ECO:0000313" key="2">
    <source>
        <dbReference type="EMBL" id="PRQ03712.1"/>
    </source>
</evidence>
<dbReference type="AlphaFoldDB" id="A0A2S9YF99"/>
<name>A0A2S9YF99_9BACT</name>
<accession>A0A2S9YF99</accession>